<reference evidence="1" key="1">
    <citation type="submission" date="2023-03" db="EMBL/GenBank/DDBJ databases">
        <title>Massive genome expansion in bonnet fungi (Mycena s.s.) driven by repeated elements and novel gene families across ecological guilds.</title>
        <authorList>
            <consortium name="Lawrence Berkeley National Laboratory"/>
            <person name="Harder C.B."/>
            <person name="Miyauchi S."/>
            <person name="Viragh M."/>
            <person name="Kuo A."/>
            <person name="Thoen E."/>
            <person name="Andreopoulos B."/>
            <person name="Lu D."/>
            <person name="Skrede I."/>
            <person name="Drula E."/>
            <person name="Henrissat B."/>
            <person name="Morin E."/>
            <person name="Kohler A."/>
            <person name="Barry K."/>
            <person name="LaButti K."/>
            <person name="Morin E."/>
            <person name="Salamov A."/>
            <person name="Lipzen A."/>
            <person name="Mereny Z."/>
            <person name="Hegedus B."/>
            <person name="Baldrian P."/>
            <person name="Stursova M."/>
            <person name="Weitz H."/>
            <person name="Taylor A."/>
            <person name="Grigoriev I.V."/>
            <person name="Nagy L.G."/>
            <person name="Martin F."/>
            <person name="Kauserud H."/>
        </authorList>
    </citation>
    <scope>NUCLEOTIDE SEQUENCE</scope>
    <source>
        <strain evidence="1">CBHHK188m</strain>
    </source>
</reference>
<keyword evidence="2" id="KW-1185">Reference proteome</keyword>
<dbReference type="AlphaFoldDB" id="A0AAD7N2V0"/>
<evidence type="ECO:0000313" key="2">
    <source>
        <dbReference type="Proteomes" id="UP001215280"/>
    </source>
</evidence>
<name>A0AAD7N2V0_9AGAR</name>
<evidence type="ECO:0000313" key="1">
    <source>
        <dbReference type="EMBL" id="KAJ7743249.1"/>
    </source>
</evidence>
<comment type="caution">
    <text evidence="1">The sequence shown here is derived from an EMBL/GenBank/DDBJ whole genome shotgun (WGS) entry which is preliminary data.</text>
</comment>
<accession>A0AAD7N2V0</accession>
<dbReference type="EMBL" id="JARJLG010000113">
    <property type="protein sequence ID" value="KAJ7743249.1"/>
    <property type="molecule type" value="Genomic_DNA"/>
</dbReference>
<sequence length="260" mass="28462">MGTMRKFKVWHCAGMSDLGSQIPPDVVPEVLTISHVQFLATDSEILGFDGSLYVQIGLAAFDWPTAALPQGLGWIICDWNNAGDHTGGKVGGTCPKGIQLALAASSLHLCYGFAISLDNPTTPVCEFDSGTCNPVRLFSILEGLADLWHYPGFITLILPQLQLKNGLLPYQPFTMWGIHKFESLQIPKMRKDPTIKVVICWNGTHAHGHLDYLSLLQVRTKDAARTHQMPVGCPYDKCHQLCPLCDVGAPAGQLRAFSHI</sequence>
<proteinExistence type="predicted"/>
<protein>
    <submittedName>
        <fullName evidence="1">Uncharacterized protein</fullName>
    </submittedName>
</protein>
<dbReference type="Proteomes" id="UP001215280">
    <property type="component" value="Unassembled WGS sequence"/>
</dbReference>
<organism evidence="1 2">
    <name type="scientific">Mycena maculata</name>
    <dbReference type="NCBI Taxonomy" id="230809"/>
    <lineage>
        <taxon>Eukaryota</taxon>
        <taxon>Fungi</taxon>
        <taxon>Dikarya</taxon>
        <taxon>Basidiomycota</taxon>
        <taxon>Agaricomycotina</taxon>
        <taxon>Agaricomycetes</taxon>
        <taxon>Agaricomycetidae</taxon>
        <taxon>Agaricales</taxon>
        <taxon>Marasmiineae</taxon>
        <taxon>Mycenaceae</taxon>
        <taxon>Mycena</taxon>
    </lineage>
</organism>
<gene>
    <name evidence="1" type="ORF">DFH07DRAFT_777460</name>
</gene>